<dbReference type="PROSITE" id="PS51257">
    <property type="entry name" value="PROKAR_LIPOPROTEIN"/>
    <property type="match status" value="1"/>
</dbReference>
<dbReference type="RefSeq" id="WP_176371441.1">
    <property type="nucleotide sequence ID" value="NZ_JAHQCR010000030.1"/>
</dbReference>
<comment type="caution">
    <text evidence="4">The sequence shown here is derived from an EMBL/GenBank/DDBJ whole genome shotgun (WGS) entry which is preliminary data.</text>
</comment>
<keyword evidence="2" id="KW-0472">Membrane</keyword>
<dbReference type="EMBL" id="JAHQCR010000030">
    <property type="protein sequence ID" value="MBU9721056.1"/>
    <property type="molecule type" value="Genomic_DNA"/>
</dbReference>
<proteinExistence type="predicted"/>
<keyword evidence="1" id="KW-0175">Coiled coil</keyword>
<dbReference type="Pfam" id="PF14257">
    <property type="entry name" value="DUF4349"/>
    <property type="match status" value="1"/>
</dbReference>
<feature type="transmembrane region" description="Helical" evidence="2">
    <location>
        <begin position="269"/>
        <end position="300"/>
    </location>
</feature>
<gene>
    <name evidence="4" type="ORF">KS407_06310</name>
</gene>
<keyword evidence="2" id="KW-0812">Transmembrane</keyword>
<evidence type="ECO:0000259" key="3">
    <source>
        <dbReference type="Pfam" id="PF14257"/>
    </source>
</evidence>
<evidence type="ECO:0000313" key="4">
    <source>
        <dbReference type="EMBL" id="MBU9721056.1"/>
    </source>
</evidence>
<name>A0ABS6JR75_9BACI</name>
<evidence type="ECO:0000256" key="1">
    <source>
        <dbReference type="SAM" id="Coils"/>
    </source>
</evidence>
<organism evidence="4 5">
    <name type="scientific">Evansella alkalicola</name>
    <dbReference type="NCBI Taxonomy" id="745819"/>
    <lineage>
        <taxon>Bacteria</taxon>
        <taxon>Bacillati</taxon>
        <taxon>Bacillota</taxon>
        <taxon>Bacilli</taxon>
        <taxon>Bacillales</taxon>
        <taxon>Bacillaceae</taxon>
        <taxon>Evansella</taxon>
    </lineage>
</organism>
<feature type="coiled-coil region" evidence="1">
    <location>
        <begin position="180"/>
        <end position="227"/>
    </location>
</feature>
<sequence length="327" mass="37183">MKNNYFVVFLAMMFLTISILFGCSSNDDMSADEMDGSYEVMETEMYASDDSGGLTDESLEESGRAVTTSNNTGEDLDFDTANRMVIYNANMSIEVTNFQQAQLEIQNHVEKMGGFIIESNQYSRGEDNTSGYMSVRVPQNNFYPFLDELESSSTKVNERSVWGNDVTEEYVDLESRLRSREAVEERLLSFMEEAENTEDLLKISSDLGKIQQEIEQLTGRMKYLEDHVAFSTVTVHIEERNIKVPSLQETDTLNTWKKAQSLFMDTVNFIISIFSSAVVILIGLSPIIVPILVLISILLVMRRRKKRATQDNMSVDSQDLNDDKDKQ</sequence>
<keyword evidence="5" id="KW-1185">Reference proteome</keyword>
<keyword evidence="2" id="KW-1133">Transmembrane helix</keyword>
<protein>
    <submittedName>
        <fullName evidence="4">DUF4349 domain-containing protein</fullName>
    </submittedName>
</protein>
<accession>A0ABS6JR75</accession>
<reference evidence="4 5" key="1">
    <citation type="submission" date="2021-06" db="EMBL/GenBank/DDBJ databases">
        <title>Bacillus sp. RD4P76, an endophyte from a halophyte.</title>
        <authorList>
            <person name="Sun J.-Q."/>
        </authorList>
    </citation>
    <scope>NUCLEOTIDE SEQUENCE [LARGE SCALE GENOMIC DNA]</scope>
    <source>
        <strain evidence="4 5">JCM 17098</strain>
    </source>
</reference>
<evidence type="ECO:0000313" key="5">
    <source>
        <dbReference type="Proteomes" id="UP000790580"/>
    </source>
</evidence>
<evidence type="ECO:0000256" key="2">
    <source>
        <dbReference type="SAM" id="Phobius"/>
    </source>
</evidence>
<dbReference type="InterPro" id="IPR025645">
    <property type="entry name" value="DUF4349"/>
</dbReference>
<dbReference type="Proteomes" id="UP000790580">
    <property type="component" value="Unassembled WGS sequence"/>
</dbReference>
<feature type="domain" description="DUF4349" evidence="3">
    <location>
        <begin position="83"/>
        <end position="296"/>
    </location>
</feature>